<feature type="chain" id="PRO_5029904231" description="T9SS C-terminal target domain-containing protein" evidence="1">
    <location>
        <begin position="24"/>
        <end position="589"/>
    </location>
</feature>
<name>A0A7K3WSZ9_9FLAO</name>
<dbReference type="AlphaFoldDB" id="A0A7K3WSZ9"/>
<comment type="caution">
    <text evidence="2">The sequence shown here is derived from an EMBL/GenBank/DDBJ whole genome shotgun (WGS) entry which is preliminary data.</text>
</comment>
<evidence type="ECO:0008006" key="4">
    <source>
        <dbReference type="Google" id="ProtNLM"/>
    </source>
</evidence>
<dbReference type="EMBL" id="JAAGVY010000028">
    <property type="protein sequence ID" value="NEN24586.1"/>
    <property type="molecule type" value="Genomic_DNA"/>
</dbReference>
<organism evidence="2 3">
    <name type="scientific">Cryomorpha ignava</name>
    <dbReference type="NCBI Taxonomy" id="101383"/>
    <lineage>
        <taxon>Bacteria</taxon>
        <taxon>Pseudomonadati</taxon>
        <taxon>Bacteroidota</taxon>
        <taxon>Flavobacteriia</taxon>
        <taxon>Flavobacteriales</taxon>
        <taxon>Cryomorphaceae</taxon>
        <taxon>Cryomorpha</taxon>
    </lineage>
</organism>
<proteinExistence type="predicted"/>
<feature type="signal peptide" evidence="1">
    <location>
        <begin position="1"/>
        <end position="23"/>
    </location>
</feature>
<evidence type="ECO:0000313" key="3">
    <source>
        <dbReference type="Proteomes" id="UP000486602"/>
    </source>
</evidence>
<dbReference type="RefSeq" id="WP_163285979.1">
    <property type="nucleotide sequence ID" value="NZ_JAAGVY010000028.1"/>
</dbReference>
<gene>
    <name evidence="2" type="ORF">G3O08_13845</name>
</gene>
<evidence type="ECO:0000256" key="1">
    <source>
        <dbReference type="SAM" id="SignalP"/>
    </source>
</evidence>
<keyword evidence="1" id="KW-0732">Signal</keyword>
<accession>A0A7K3WSZ9</accession>
<sequence length="589" mass="64078">MKILKLLFTFLITYILVSNVSQAQDWDTAGNSTFPGDFLGTTNNQVLNFKTNSLFRMRLMNSTGYLGVGSQTFTPSASLHLNLLSYNINAGNLIRTDGRVNLNLSWAMYSGTNVGNSVQRARFLLSPFTDTQNDDHDTVMFNDAINHLQIESTLGDIVFQAHGANSSTEQGELFERMRITSAVYSDPHWDEVTTSTTRVSISGRPDREITEPLAMLHIGEAWDFQRGGHREWMNSGVYINRGNDNVFFGMRPRENTTDSDDNDAIIAWGDNAAPPGREDGLRIVFSGPYDSSANPGEDAHLNGLETMRFHPSGNIGMGDFSVNGLDQMPTEKLDIVGRLRVRDVPLIENPDVLFVGREIDDEGDYVLNHLTFPDDDTQVLSGTGEWIDISSTGGADCRWVDIGSGTIGGELDIRMGFDPNSDCYRGKVAIGAPFIKDAKLEVHANFERDEIRTAAIFRIRGDQDNLDNILTGAVALSDGIQGAPNLLNTYVGLSGTAGGAYAGKYNVGVRASGYGQEGSTTAFGVYAKASNSNLSGQEIGVYSEGSIALYRIGAEISTGGPITLSDQSIKADVNNIENAMELLTKVSHI</sequence>
<keyword evidence="3" id="KW-1185">Reference proteome</keyword>
<reference evidence="2 3" key="1">
    <citation type="submission" date="2020-02" db="EMBL/GenBank/DDBJ databases">
        <title>Out from the shadows clarifying the taxonomy of the family Cryomorphaceae and related taxa by utilizing the GTDB taxonomic framework.</title>
        <authorList>
            <person name="Bowman J.P."/>
        </authorList>
    </citation>
    <scope>NUCLEOTIDE SEQUENCE [LARGE SCALE GENOMIC DNA]</scope>
    <source>
        <strain evidence="2 3">QSSC 1-22</strain>
    </source>
</reference>
<protein>
    <recommendedName>
        <fullName evidence="4">T9SS C-terminal target domain-containing protein</fullName>
    </recommendedName>
</protein>
<dbReference type="Proteomes" id="UP000486602">
    <property type="component" value="Unassembled WGS sequence"/>
</dbReference>
<evidence type="ECO:0000313" key="2">
    <source>
        <dbReference type="EMBL" id="NEN24586.1"/>
    </source>
</evidence>